<protein>
    <recommendedName>
        <fullName evidence="3">IrrE N-terminal-like domain-containing protein</fullName>
    </recommendedName>
</protein>
<reference evidence="1 2" key="1">
    <citation type="submission" date="2017-08" db="EMBL/GenBank/DDBJ databases">
        <title>A Genome Sequence of Oceanimonas doudoroffii ATCC 27123T.</title>
        <authorList>
            <person name="Brennan M.A."/>
            <person name="Maclea K.S."/>
            <person name="Mcclelland W.D."/>
            <person name="Trachtenberg A.M."/>
        </authorList>
    </citation>
    <scope>NUCLEOTIDE SEQUENCE [LARGE SCALE GENOMIC DNA]</scope>
    <source>
        <strain evidence="1 2">ATCC 27123</strain>
    </source>
</reference>
<gene>
    <name evidence="1" type="ORF">B6S08_05625</name>
</gene>
<keyword evidence="2" id="KW-1185">Reference proteome</keyword>
<sequence>MADLHLVDRIVGFLRDLGLPVHEGEVIAGFLPGIAIRGGGLVVDTARLSHPGDLLHEAGHLAVMAPAQRLQADGDVSSDGGEEMAAIAWSYAAAESLSLPLEVLFHEQGYRGQAAWLREHFRESRQGRLGVPLLVYFGMTDSPDQERDTGFPAMCHWLRPA</sequence>
<name>A0A233RHW3_9GAMM</name>
<dbReference type="OrthoDB" id="1441538at2"/>
<comment type="caution">
    <text evidence="1">The sequence shown here is derived from an EMBL/GenBank/DDBJ whole genome shotgun (WGS) entry which is preliminary data.</text>
</comment>
<organism evidence="1 2">
    <name type="scientific">Oceanimonas doudoroffii</name>
    <dbReference type="NCBI Taxonomy" id="84158"/>
    <lineage>
        <taxon>Bacteria</taxon>
        <taxon>Pseudomonadati</taxon>
        <taxon>Pseudomonadota</taxon>
        <taxon>Gammaproteobacteria</taxon>
        <taxon>Aeromonadales</taxon>
        <taxon>Aeromonadaceae</taxon>
        <taxon>Oceanimonas</taxon>
    </lineage>
</organism>
<dbReference type="EMBL" id="NBIM01000001">
    <property type="protein sequence ID" value="OXY82981.1"/>
    <property type="molecule type" value="Genomic_DNA"/>
</dbReference>
<evidence type="ECO:0000313" key="2">
    <source>
        <dbReference type="Proteomes" id="UP000242757"/>
    </source>
</evidence>
<proteinExistence type="predicted"/>
<evidence type="ECO:0008006" key="3">
    <source>
        <dbReference type="Google" id="ProtNLM"/>
    </source>
</evidence>
<evidence type="ECO:0000313" key="1">
    <source>
        <dbReference type="EMBL" id="OXY82981.1"/>
    </source>
</evidence>
<accession>A0A233RHW3</accession>
<dbReference type="Proteomes" id="UP000242757">
    <property type="component" value="Unassembled WGS sequence"/>
</dbReference>
<dbReference type="RefSeq" id="WP_094199758.1">
    <property type="nucleotide sequence ID" value="NZ_NBIM01000001.1"/>
</dbReference>
<dbReference type="AlphaFoldDB" id="A0A233RHW3"/>